<evidence type="ECO:0000313" key="2">
    <source>
        <dbReference type="Proteomes" id="UP001151760"/>
    </source>
</evidence>
<keyword evidence="2" id="KW-1185">Reference proteome</keyword>
<dbReference type="EMBL" id="BQNB010019480">
    <property type="protein sequence ID" value="GJT85754.1"/>
    <property type="molecule type" value="Genomic_DNA"/>
</dbReference>
<dbReference type="PANTHER" id="PTHR33067">
    <property type="entry name" value="RNA-DIRECTED DNA POLYMERASE-RELATED"/>
    <property type="match status" value="1"/>
</dbReference>
<sequence length="210" mass="23300">MQSPKGIVENVLVKIDIFIFLVDFVILDIVEDDKVPIILGRPMLSTAHARIDVFSRKFSPEVGNEKVIFTANEGVTPLAVSSVCVVNDFQVPDNFGRPEDLKEFLMNEDINGDLGNFLIDNNLLPGIDMDSFGTLSDSETKMGIGLDDLGEGIEYKRDEEVIDWNNRGHASVHETTILQQRDGSLQSSWLINMLKIVVADNYGVVIVTMA</sequence>
<keyword evidence="1" id="KW-0808">Transferase</keyword>
<name>A0ABQ5HE92_9ASTR</name>
<keyword evidence="1" id="KW-0548">Nucleotidyltransferase</keyword>
<gene>
    <name evidence="1" type="ORF">Tco_1067471</name>
</gene>
<evidence type="ECO:0000313" key="1">
    <source>
        <dbReference type="EMBL" id="GJT85754.1"/>
    </source>
</evidence>
<accession>A0ABQ5HE92</accession>
<dbReference type="PANTHER" id="PTHR33067:SF9">
    <property type="entry name" value="RNA-DIRECTED DNA POLYMERASE"/>
    <property type="match status" value="1"/>
</dbReference>
<comment type="caution">
    <text evidence="1">The sequence shown here is derived from an EMBL/GenBank/DDBJ whole genome shotgun (WGS) entry which is preliminary data.</text>
</comment>
<dbReference type="GO" id="GO:0003964">
    <property type="term" value="F:RNA-directed DNA polymerase activity"/>
    <property type="evidence" value="ECO:0007669"/>
    <property type="project" value="UniProtKB-KW"/>
</dbReference>
<dbReference type="Gene3D" id="2.40.70.10">
    <property type="entry name" value="Acid Proteases"/>
    <property type="match status" value="1"/>
</dbReference>
<keyword evidence="1" id="KW-0695">RNA-directed DNA polymerase</keyword>
<organism evidence="1 2">
    <name type="scientific">Tanacetum coccineum</name>
    <dbReference type="NCBI Taxonomy" id="301880"/>
    <lineage>
        <taxon>Eukaryota</taxon>
        <taxon>Viridiplantae</taxon>
        <taxon>Streptophyta</taxon>
        <taxon>Embryophyta</taxon>
        <taxon>Tracheophyta</taxon>
        <taxon>Spermatophyta</taxon>
        <taxon>Magnoliopsida</taxon>
        <taxon>eudicotyledons</taxon>
        <taxon>Gunneridae</taxon>
        <taxon>Pentapetalae</taxon>
        <taxon>asterids</taxon>
        <taxon>campanulids</taxon>
        <taxon>Asterales</taxon>
        <taxon>Asteraceae</taxon>
        <taxon>Asteroideae</taxon>
        <taxon>Anthemideae</taxon>
        <taxon>Anthemidinae</taxon>
        <taxon>Tanacetum</taxon>
    </lineage>
</organism>
<reference evidence="1" key="1">
    <citation type="journal article" date="2022" name="Int. J. Mol. Sci.">
        <title>Draft Genome of Tanacetum Coccineum: Genomic Comparison of Closely Related Tanacetum-Family Plants.</title>
        <authorList>
            <person name="Yamashiro T."/>
            <person name="Shiraishi A."/>
            <person name="Nakayama K."/>
            <person name="Satake H."/>
        </authorList>
    </citation>
    <scope>NUCLEOTIDE SEQUENCE</scope>
</reference>
<dbReference type="Proteomes" id="UP001151760">
    <property type="component" value="Unassembled WGS sequence"/>
</dbReference>
<dbReference type="InterPro" id="IPR021109">
    <property type="entry name" value="Peptidase_aspartic_dom_sf"/>
</dbReference>
<proteinExistence type="predicted"/>
<reference evidence="1" key="2">
    <citation type="submission" date="2022-01" db="EMBL/GenBank/DDBJ databases">
        <authorList>
            <person name="Yamashiro T."/>
            <person name="Shiraishi A."/>
            <person name="Satake H."/>
            <person name="Nakayama K."/>
        </authorList>
    </citation>
    <scope>NUCLEOTIDE SEQUENCE</scope>
</reference>
<protein>
    <submittedName>
        <fullName evidence="1">Reverse transcriptase domain-containing protein</fullName>
    </submittedName>
</protein>